<feature type="transmembrane region" description="Helical" evidence="2">
    <location>
        <begin position="419"/>
        <end position="443"/>
    </location>
</feature>
<feature type="compositionally biased region" description="Gly residues" evidence="1">
    <location>
        <begin position="566"/>
        <end position="586"/>
    </location>
</feature>
<reference evidence="6 7" key="1">
    <citation type="submission" date="2024-01" db="EMBL/GenBank/DDBJ databases">
        <title>Novel species of the genus Luteimonas isolated from rivers.</title>
        <authorList>
            <person name="Lu H."/>
        </authorList>
    </citation>
    <scope>NUCLEOTIDE SEQUENCE [LARGE SCALE GENOMIC DNA]</scope>
    <source>
        <strain evidence="6 7">SMYT11W</strain>
    </source>
</reference>
<organism evidence="6 7">
    <name type="scientific">Luteimonas flava</name>
    <dbReference type="NCBI Taxonomy" id="3115822"/>
    <lineage>
        <taxon>Bacteria</taxon>
        <taxon>Pseudomonadati</taxon>
        <taxon>Pseudomonadota</taxon>
        <taxon>Gammaproteobacteria</taxon>
        <taxon>Lysobacterales</taxon>
        <taxon>Lysobacteraceae</taxon>
        <taxon>Luteimonas</taxon>
    </lineage>
</organism>
<keyword evidence="3" id="KW-0732">Signal</keyword>
<dbReference type="Proteomes" id="UP001358324">
    <property type="component" value="Unassembled WGS sequence"/>
</dbReference>
<feature type="chain" id="PRO_5047299412" evidence="3">
    <location>
        <begin position="20"/>
        <end position="586"/>
    </location>
</feature>
<gene>
    <name evidence="6" type="ORF">V3391_08920</name>
</gene>
<dbReference type="InterPro" id="IPR018702">
    <property type="entry name" value="DUF2207"/>
</dbReference>
<feature type="region of interest" description="Disordered" evidence="1">
    <location>
        <begin position="554"/>
        <end position="586"/>
    </location>
</feature>
<feature type="signal peptide" evidence="3">
    <location>
        <begin position="1"/>
        <end position="19"/>
    </location>
</feature>
<dbReference type="RefSeq" id="WP_332078078.1">
    <property type="nucleotide sequence ID" value="NZ_JAZHBM010000002.1"/>
</dbReference>
<name>A0ABU7WED5_9GAMM</name>
<comment type="caution">
    <text evidence="6">The sequence shown here is derived from an EMBL/GenBank/DDBJ whole genome shotgun (WGS) entry which is preliminary data.</text>
</comment>
<proteinExistence type="predicted"/>
<keyword evidence="7" id="KW-1185">Reference proteome</keyword>
<accession>A0ABU7WED5</accession>
<dbReference type="InterPro" id="IPR048389">
    <property type="entry name" value="YciQ-like_C"/>
</dbReference>
<keyword evidence="2" id="KW-0472">Membrane</keyword>
<feature type="transmembrane region" description="Helical" evidence="2">
    <location>
        <begin position="394"/>
        <end position="413"/>
    </location>
</feature>
<evidence type="ECO:0000313" key="7">
    <source>
        <dbReference type="Proteomes" id="UP001358324"/>
    </source>
</evidence>
<evidence type="ECO:0000256" key="3">
    <source>
        <dbReference type="SAM" id="SignalP"/>
    </source>
</evidence>
<feature type="domain" description="DUF2207" evidence="4">
    <location>
        <begin position="22"/>
        <end position="214"/>
    </location>
</feature>
<protein>
    <submittedName>
        <fullName evidence="6">DUF2207 domain-containing protein</fullName>
    </submittedName>
</protein>
<keyword evidence="2" id="KW-0812">Transmembrane</keyword>
<evidence type="ECO:0000313" key="6">
    <source>
        <dbReference type="EMBL" id="MEF3082331.1"/>
    </source>
</evidence>
<feature type="transmembrane region" description="Helical" evidence="2">
    <location>
        <begin position="237"/>
        <end position="254"/>
    </location>
</feature>
<evidence type="ECO:0000256" key="2">
    <source>
        <dbReference type="SAM" id="Phobius"/>
    </source>
</evidence>
<dbReference type="EMBL" id="JAZHBM010000002">
    <property type="protein sequence ID" value="MEF3082331.1"/>
    <property type="molecule type" value="Genomic_DNA"/>
</dbReference>
<feature type="domain" description="Predicted membrane protein YciQ-like C-terminal" evidence="5">
    <location>
        <begin position="271"/>
        <end position="507"/>
    </location>
</feature>
<dbReference type="Pfam" id="PF20990">
    <property type="entry name" value="DUF2207_C"/>
    <property type="match status" value="1"/>
</dbReference>
<keyword evidence="2" id="KW-1133">Transmembrane helix</keyword>
<evidence type="ECO:0000256" key="1">
    <source>
        <dbReference type="SAM" id="MobiDB-lite"/>
    </source>
</evidence>
<feature type="compositionally biased region" description="Low complexity" evidence="1">
    <location>
        <begin position="556"/>
        <end position="565"/>
    </location>
</feature>
<evidence type="ECO:0000259" key="5">
    <source>
        <dbReference type="Pfam" id="PF20990"/>
    </source>
</evidence>
<dbReference type="Pfam" id="PF09972">
    <property type="entry name" value="DUF2207"/>
    <property type="match status" value="1"/>
</dbReference>
<evidence type="ECO:0000259" key="4">
    <source>
        <dbReference type="Pfam" id="PF09972"/>
    </source>
</evidence>
<sequence>MIRLLLSCLLLLCTVPLLAQERILSYDSDLQLNADGSLDVTERIRVRAEGEQIRRGIYRDFPTHYRDRYGNRVVVDFEMLGLTRDGQPEPFFLENRSNGVRINTGNDDFLPVPAAFTYTLRFRTSRQLGFFDTHDELYFNAIGHGWAFPIETGGATLRLPRDVPAADLAAECYTGAQGATTQACTAEVTGPGAARWTLTAPLQPEEGLTTVLSFPKGLFVEPTRAQRLRWMLDDNRAALIALAGLIVMLAFGLMRWRKVGRDPKAGPVVVEYDPPDDLSPATLRYIEKMHIDTRGFSADVLSLAVAGHVDIHRDEKVLKQDDWRVQRAAGPGRPLAPGEAALLADLFEDDDALTFDPGNATRMVRILNAHRVRIKQAMATRFPGGLYRYNGGSIAWMALLLAVFSIATVMFGIGTGSGLVLALPLLIVMVVVFLVFVFLLPTVTPAGRRMRDRIEGFRRYLTVADKQDLQRLTAPDADAPTLDAGRFEVLLPYAVALQVEDAWTKKFTAAVGASAAAAATASIGWYYGSSAHGAPGISDIAGFSKAIGSGFTGQIASSASPPGSSSGSGGGGFSGGGGGGGGGGGR</sequence>